<name>A0ABU1XTP5_9GAMM</name>
<sequence>MKAAEAAFKNSVDVWEGSTNTEPGTRLQGRGRRLKSLDDAC</sequence>
<evidence type="ECO:0000256" key="1">
    <source>
        <dbReference type="SAM" id="MobiDB-lite"/>
    </source>
</evidence>
<accession>A0ABU1XTP5</accession>
<feature type="region of interest" description="Disordered" evidence="1">
    <location>
        <begin position="1"/>
        <end position="41"/>
    </location>
</feature>
<gene>
    <name evidence="2" type="ORF">J2W68_000844</name>
</gene>
<dbReference type="EMBL" id="JAVDWO010000003">
    <property type="protein sequence ID" value="MDR7192136.1"/>
    <property type="molecule type" value="Genomic_DNA"/>
</dbReference>
<protein>
    <submittedName>
        <fullName evidence="2">Uncharacterized protein</fullName>
    </submittedName>
</protein>
<dbReference type="Proteomes" id="UP001256588">
    <property type="component" value="Unassembled WGS sequence"/>
</dbReference>
<organism evidence="2 3">
    <name type="scientific">Luteimonas terrae</name>
    <dbReference type="NCBI Taxonomy" id="1530191"/>
    <lineage>
        <taxon>Bacteria</taxon>
        <taxon>Pseudomonadati</taxon>
        <taxon>Pseudomonadota</taxon>
        <taxon>Gammaproteobacteria</taxon>
        <taxon>Lysobacterales</taxon>
        <taxon>Lysobacteraceae</taxon>
        <taxon>Luteimonas</taxon>
    </lineage>
</organism>
<evidence type="ECO:0000313" key="2">
    <source>
        <dbReference type="EMBL" id="MDR7192136.1"/>
    </source>
</evidence>
<comment type="caution">
    <text evidence="2">The sequence shown here is derived from an EMBL/GenBank/DDBJ whole genome shotgun (WGS) entry which is preliminary data.</text>
</comment>
<evidence type="ECO:0000313" key="3">
    <source>
        <dbReference type="Proteomes" id="UP001256588"/>
    </source>
</evidence>
<keyword evidence="3" id="KW-1185">Reference proteome</keyword>
<proteinExistence type="predicted"/>
<reference evidence="2 3" key="1">
    <citation type="submission" date="2023-07" db="EMBL/GenBank/DDBJ databases">
        <title>Sorghum-associated microbial communities from plants grown in Nebraska, USA.</title>
        <authorList>
            <person name="Schachtman D."/>
        </authorList>
    </citation>
    <scope>NUCLEOTIDE SEQUENCE [LARGE SCALE GENOMIC DNA]</scope>
    <source>
        <strain evidence="2 3">4099</strain>
    </source>
</reference>